<sequence length="150" mass="16250">MRAKSKAFKSKQRERSKKVQACLALDDGSFYTVMNSLIDCSYGSSPACSPGACCLALRRALIGRSRCIQSRPGSVCTSSAAAAVVQALEANASNRVPLQSPCCHELLNSELPHFLFLADILSENRCDAVRASESGKPRSFMLHRLEAEQP</sequence>
<reference evidence="1 2" key="1">
    <citation type="submission" date="2024-09" db="EMBL/GenBank/DDBJ databases">
        <title>Chromosome-scale assembly of Riccia fluitans.</title>
        <authorList>
            <person name="Paukszto L."/>
            <person name="Sawicki J."/>
            <person name="Karawczyk K."/>
            <person name="Piernik-Szablinska J."/>
            <person name="Szczecinska M."/>
            <person name="Mazdziarz M."/>
        </authorList>
    </citation>
    <scope>NUCLEOTIDE SEQUENCE [LARGE SCALE GENOMIC DNA]</scope>
    <source>
        <strain evidence="1">Rf_01</strain>
        <tissue evidence="1">Aerial parts of the thallus</tissue>
    </source>
</reference>
<protein>
    <submittedName>
        <fullName evidence="1">Uncharacterized protein</fullName>
    </submittedName>
</protein>
<accession>A0ABD1ZN83</accession>
<dbReference type="AlphaFoldDB" id="A0ABD1ZN83"/>
<gene>
    <name evidence="1" type="ORF">R1flu_020923</name>
</gene>
<dbReference type="EMBL" id="JBHFFA010000001">
    <property type="protein sequence ID" value="KAL2652795.1"/>
    <property type="molecule type" value="Genomic_DNA"/>
</dbReference>
<dbReference type="Proteomes" id="UP001605036">
    <property type="component" value="Unassembled WGS sequence"/>
</dbReference>
<comment type="caution">
    <text evidence="1">The sequence shown here is derived from an EMBL/GenBank/DDBJ whole genome shotgun (WGS) entry which is preliminary data.</text>
</comment>
<evidence type="ECO:0000313" key="1">
    <source>
        <dbReference type="EMBL" id="KAL2652795.1"/>
    </source>
</evidence>
<name>A0ABD1ZN83_9MARC</name>
<keyword evidence="2" id="KW-1185">Reference proteome</keyword>
<proteinExistence type="predicted"/>
<organism evidence="1 2">
    <name type="scientific">Riccia fluitans</name>
    <dbReference type="NCBI Taxonomy" id="41844"/>
    <lineage>
        <taxon>Eukaryota</taxon>
        <taxon>Viridiplantae</taxon>
        <taxon>Streptophyta</taxon>
        <taxon>Embryophyta</taxon>
        <taxon>Marchantiophyta</taxon>
        <taxon>Marchantiopsida</taxon>
        <taxon>Marchantiidae</taxon>
        <taxon>Marchantiales</taxon>
        <taxon>Ricciaceae</taxon>
        <taxon>Riccia</taxon>
    </lineage>
</organism>
<evidence type="ECO:0000313" key="2">
    <source>
        <dbReference type="Proteomes" id="UP001605036"/>
    </source>
</evidence>